<dbReference type="SUPFAM" id="SSF81383">
    <property type="entry name" value="F-box domain"/>
    <property type="match status" value="1"/>
</dbReference>
<dbReference type="PANTHER" id="PTHR31293:SF12">
    <property type="entry name" value="RNI-LIKE SUPERFAMILY PROTEIN"/>
    <property type="match status" value="1"/>
</dbReference>
<dbReference type="InterPro" id="IPR036047">
    <property type="entry name" value="F-box-like_dom_sf"/>
</dbReference>
<dbReference type="PROSITE" id="PS50181">
    <property type="entry name" value="FBOX"/>
    <property type="match status" value="1"/>
</dbReference>
<dbReference type="InterPro" id="IPR001810">
    <property type="entry name" value="F-box_dom"/>
</dbReference>
<dbReference type="EMBL" id="OZ034822">
    <property type="protein sequence ID" value="CAL1412347.1"/>
    <property type="molecule type" value="Genomic_DNA"/>
</dbReference>
<evidence type="ECO:0000259" key="1">
    <source>
        <dbReference type="PROSITE" id="PS50181"/>
    </source>
</evidence>
<protein>
    <recommendedName>
        <fullName evidence="1">F-box domain-containing protein</fullName>
    </recommendedName>
</protein>
<dbReference type="Pfam" id="PF00646">
    <property type="entry name" value="F-box"/>
    <property type="match status" value="1"/>
</dbReference>
<dbReference type="Gene3D" id="1.20.1280.50">
    <property type="match status" value="1"/>
</dbReference>
<organism evidence="2 3">
    <name type="scientific">Linum trigynum</name>
    <dbReference type="NCBI Taxonomy" id="586398"/>
    <lineage>
        <taxon>Eukaryota</taxon>
        <taxon>Viridiplantae</taxon>
        <taxon>Streptophyta</taxon>
        <taxon>Embryophyta</taxon>
        <taxon>Tracheophyta</taxon>
        <taxon>Spermatophyta</taxon>
        <taxon>Magnoliopsida</taxon>
        <taxon>eudicotyledons</taxon>
        <taxon>Gunneridae</taxon>
        <taxon>Pentapetalae</taxon>
        <taxon>rosids</taxon>
        <taxon>fabids</taxon>
        <taxon>Malpighiales</taxon>
        <taxon>Linaceae</taxon>
        <taxon>Linum</taxon>
    </lineage>
</organism>
<evidence type="ECO:0000313" key="3">
    <source>
        <dbReference type="Proteomes" id="UP001497516"/>
    </source>
</evidence>
<accession>A0AAV2GPV3</accession>
<feature type="domain" description="F-box" evidence="1">
    <location>
        <begin position="9"/>
        <end position="57"/>
    </location>
</feature>
<dbReference type="AlphaFoldDB" id="A0AAV2GPV3"/>
<proteinExistence type="predicted"/>
<dbReference type="SMART" id="SM00256">
    <property type="entry name" value="FBOX"/>
    <property type="match status" value="1"/>
</dbReference>
<dbReference type="Proteomes" id="UP001497516">
    <property type="component" value="Chromosome 9"/>
</dbReference>
<sequence>MESRVPETINRITSLPDEIISHVLSFLPTKYAVATVALSRQWKDLSTSLRNLDFDNRLVRSIPLDSGEAKRRDLEFSRFVGRVLSQQKNLNFVKRFRFQFSVDYYDCEARAKSRCLVSLDGVDS</sequence>
<evidence type="ECO:0000313" key="2">
    <source>
        <dbReference type="EMBL" id="CAL1412347.1"/>
    </source>
</evidence>
<dbReference type="InterPro" id="IPR055294">
    <property type="entry name" value="FBL60-like"/>
</dbReference>
<gene>
    <name evidence="2" type="ORF">LTRI10_LOCUS51647</name>
</gene>
<name>A0AAV2GPV3_9ROSI</name>
<reference evidence="2 3" key="1">
    <citation type="submission" date="2024-04" db="EMBL/GenBank/DDBJ databases">
        <authorList>
            <person name="Fracassetti M."/>
        </authorList>
    </citation>
    <scope>NUCLEOTIDE SEQUENCE [LARGE SCALE GENOMIC DNA]</scope>
</reference>
<keyword evidence="3" id="KW-1185">Reference proteome</keyword>
<dbReference type="PANTHER" id="PTHR31293">
    <property type="entry name" value="RNI-LIKE SUPERFAMILY PROTEIN"/>
    <property type="match status" value="1"/>
</dbReference>